<protein>
    <submittedName>
        <fullName evidence="5">N-carbamoyl-L-amino acid hydrolase</fullName>
        <ecNumber evidence="5">3.5.1.87</ecNumber>
    </submittedName>
</protein>
<dbReference type="PANTHER" id="PTHR32494">
    <property type="entry name" value="ALLANTOATE DEIMINASE-RELATED"/>
    <property type="match status" value="1"/>
</dbReference>
<keyword evidence="3" id="KW-0479">Metal-binding</keyword>
<dbReference type="EC" id="3.5.1.87" evidence="5"/>
<dbReference type="SUPFAM" id="SSF53187">
    <property type="entry name" value="Zn-dependent exopeptidases"/>
    <property type="match status" value="1"/>
</dbReference>
<feature type="binding site" evidence="3">
    <location>
        <position position="82"/>
    </location>
    <ligand>
        <name>Zn(2+)</name>
        <dbReference type="ChEBI" id="CHEBI:29105"/>
        <label>1</label>
    </ligand>
</feature>
<feature type="domain" description="Peptidase M20 dimerisation" evidence="4">
    <location>
        <begin position="208"/>
        <end position="310"/>
    </location>
</feature>
<dbReference type="NCBIfam" id="NF006771">
    <property type="entry name" value="PRK09290.1-5"/>
    <property type="match status" value="1"/>
</dbReference>
<dbReference type="GO" id="GO:0050538">
    <property type="term" value="F:N-carbamoyl-L-amino-acid hydrolase activity"/>
    <property type="evidence" value="ECO:0007669"/>
    <property type="project" value="UniProtKB-EC"/>
</dbReference>
<dbReference type="CDD" id="cd03884">
    <property type="entry name" value="M20_bAS"/>
    <property type="match status" value="1"/>
</dbReference>
<keyword evidence="2 5" id="KW-0378">Hydrolase</keyword>
<dbReference type="RefSeq" id="WP_058282947.1">
    <property type="nucleotide sequence ID" value="NZ_CYUD01000010.1"/>
</dbReference>
<dbReference type="Gene3D" id="3.30.70.360">
    <property type="match status" value="1"/>
</dbReference>
<gene>
    <name evidence="5" type="primary">amaB_2</name>
    <name evidence="5" type="ORF">RUE5091_03283</name>
</gene>
<dbReference type="InterPro" id="IPR011650">
    <property type="entry name" value="Peptidase_M20_dimer"/>
</dbReference>
<dbReference type="Pfam" id="PF01546">
    <property type="entry name" value="Peptidase_M20"/>
    <property type="match status" value="1"/>
</dbReference>
<name>A0A0P1IFS2_9RHOB</name>
<dbReference type="InterPro" id="IPR036264">
    <property type="entry name" value="Bact_exopeptidase_dim_dom"/>
</dbReference>
<feature type="binding site" evidence="3">
    <location>
        <position position="128"/>
    </location>
    <ligand>
        <name>Zn(2+)</name>
        <dbReference type="ChEBI" id="CHEBI:29105"/>
        <label>2</label>
    </ligand>
</feature>
<evidence type="ECO:0000256" key="2">
    <source>
        <dbReference type="ARBA" id="ARBA00022801"/>
    </source>
</evidence>
<dbReference type="AlphaFoldDB" id="A0A0P1IFS2"/>
<accession>A0A0P1IFS2</accession>
<dbReference type="PANTHER" id="PTHR32494:SF5">
    <property type="entry name" value="ALLANTOATE AMIDOHYDROLASE"/>
    <property type="match status" value="1"/>
</dbReference>
<dbReference type="InterPro" id="IPR010158">
    <property type="entry name" value="Amidase_Cbmase"/>
</dbReference>
<dbReference type="GO" id="GO:0046872">
    <property type="term" value="F:metal ion binding"/>
    <property type="evidence" value="ECO:0007669"/>
    <property type="project" value="UniProtKB-KW"/>
</dbReference>
<evidence type="ECO:0000256" key="3">
    <source>
        <dbReference type="PIRSR" id="PIRSR001235-1"/>
    </source>
</evidence>
<sequence length="409" mass="44365">MPIKVNGARLWENLMQMAKIGGTAKEGCNRQALTDLDIKGRALFSDWCRKIGLQIQYDAVGNMFARLDGRDNHLNPLVIGSHLDTQPTGGKYDGVLGVLAGLEVMTRIVEEKIIPERPIEIACWMNEEGARFAPAMMGSGVWAGMLDLGEVRASIDLEGISVGIELDRHGYSSHPDPQDKDIAAYLELHIEQGPVLEAEGKDVGVVTGAQGIRWYDVVLTGQETHAGPSPMAMRHDPMRLVPALVQGILEIGTRDEAARATIGQVHTAPFSRNVVPGKVVVSVDLRHPNEQVLQSMHDDLATLVSELTGEDRKLTSILEEIWHSPVVAFDAGLVTSIRRGAKELGYSYCDIVSGAGHDSLMVARKVPTAMIFTPCRDGISHNESEHIEPHQAEAGANVLLAAVLDYLGS</sequence>
<dbReference type="InterPro" id="IPR002933">
    <property type="entry name" value="Peptidase_M20"/>
</dbReference>
<dbReference type="NCBIfam" id="TIGR01879">
    <property type="entry name" value="hydantase"/>
    <property type="match status" value="1"/>
</dbReference>
<evidence type="ECO:0000259" key="4">
    <source>
        <dbReference type="Pfam" id="PF07687"/>
    </source>
</evidence>
<feature type="binding site" evidence="3">
    <location>
        <position position="93"/>
    </location>
    <ligand>
        <name>Zn(2+)</name>
        <dbReference type="ChEBI" id="CHEBI:29105"/>
        <label>2</label>
    </ligand>
</feature>
<dbReference type="Pfam" id="PF07687">
    <property type="entry name" value="M20_dimer"/>
    <property type="match status" value="1"/>
</dbReference>
<evidence type="ECO:0000256" key="1">
    <source>
        <dbReference type="ARBA" id="ARBA00006153"/>
    </source>
</evidence>
<proteinExistence type="inferred from homology"/>
<dbReference type="NCBIfam" id="NF006769">
    <property type="entry name" value="PRK09290.1-3"/>
    <property type="match status" value="1"/>
</dbReference>
<feature type="binding site" evidence="3">
    <location>
        <position position="381"/>
    </location>
    <ligand>
        <name>Zn(2+)</name>
        <dbReference type="ChEBI" id="CHEBI:29105"/>
        <label>2</label>
    </ligand>
</feature>
<dbReference type="OrthoDB" id="9808195at2"/>
<dbReference type="GO" id="GO:0016813">
    <property type="term" value="F:hydrolase activity, acting on carbon-nitrogen (but not peptide) bonds, in linear amidines"/>
    <property type="evidence" value="ECO:0007669"/>
    <property type="project" value="InterPro"/>
</dbReference>
<keyword evidence="3" id="KW-0862">Zinc</keyword>
<dbReference type="Gene3D" id="3.40.630.10">
    <property type="entry name" value="Zn peptidases"/>
    <property type="match status" value="1"/>
</dbReference>
<feature type="binding site" evidence="3">
    <location>
        <position position="93"/>
    </location>
    <ligand>
        <name>Zn(2+)</name>
        <dbReference type="ChEBI" id="CHEBI:29105"/>
        <label>1</label>
    </ligand>
</feature>
<dbReference type="SUPFAM" id="SSF55031">
    <property type="entry name" value="Bacterial exopeptidase dimerisation domain"/>
    <property type="match status" value="1"/>
</dbReference>
<dbReference type="PIRSF" id="PIRSF001235">
    <property type="entry name" value="Amidase_carbamoylase"/>
    <property type="match status" value="1"/>
</dbReference>
<keyword evidence="6" id="KW-1185">Reference proteome</keyword>
<organism evidence="5 6">
    <name type="scientific">Ruegeria denitrificans</name>
    <dbReference type="NCBI Taxonomy" id="1715692"/>
    <lineage>
        <taxon>Bacteria</taxon>
        <taxon>Pseudomonadati</taxon>
        <taxon>Pseudomonadota</taxon>
        <taxon>Alphaproteobacteria</taxon>
        <taxon>Rhodobacterales</taxon>
        <taxon>Roseobacteraceae</taxon>
        <taxon>Ruegeria</taxon>
    </lineage>
</organism>
<dbReference type="STRING" id="1715692.RUE5091_03283"/>
<feature type="binding site" evidence="3">
    <location>
        <position position="189"/>
    </location>
    <ligand>
        <name>Zn(2+)</name>
        <dbReference type="ChEBI" id="CHEBI:29105"/>
        <label>1</label>
    </ligand>
</feature>
<comment type="similarity">
    <text evidence="1">Belongs to the peptidase M20 family.</text>
</comment>
<comment type="cofactor">
    <cofactor evidence="3">
        <name>Zn(2+)</name>
        <dbReference type="ChEBI" id="CHEBI:29105"/>
    </cofactor>
    <text evidence="3">Binds 2 Zn(2+) ions per subunit.</text>
</comment>
<dbReference type="EMBL" id="CYUD01000010">
    <property type="protein sequence ID" value="CUK10186.1"/>
    <property type="molecule type" value="Genomic_DNA"/>
</dbReference>
<dbReference type="Proteomes" id="UP000051260">
    <property type="component" value="Unassembled WGS sequence"/>
</dbReference>
<reference evidence="6" key="1">
    <citation type="submission" date="2015-09" db="EMBL/GenBank/DDBJ databases">
        <authorList>
            <person name="Rodrigo-Torres L."/>
            <person name="Arahal D.R."/>
        </authorList>
    </citation>
    <scope>NUCLEOTIDE SEQUENCE [LARGE SCALE GENOMIC DNA]</scope>
    <source>
        <strain evidence="6">CECT 5091</strain>
    </source>
</reference>
<evidence type="ECO:0000313" key="5">
    <source>
        <dbReference type="EMBL" id="CUK10186.1"/>
    </source>
</evidence>
<evidence type="ECO:0000313" key="6">
    <source>
        <dbReference type="Proteomes" id="UP000051260"/>
    </source>
</evidence>